<evidence type="ECO:0000313" key="1">
    <source>
        <dbReference type="EMBL" id="CEP11116.1"/>
    </source>
</evidence>
<organism evidence="1 2">
    <name type="scientific">Parasitella parasitica</name>
    <dbReference type="NCBI Taxonomy" id="35722"/>
    <lineage>
        <taxon>Eukaryota</taxon>
        <taxon>Fungi</taxon>
        <taxon>Fungi incertae sedis</taxon>
        <taxon>Mucoromycota</taxon>
        <taxon>Mucoromycotina</taxon>
        <taxon>Mucoromycetes</taxon>
        <taxon>Mucorales</taxon>
        <taxon>Mucorineae</taxon>
        <taxon>Mucoraceae</taxon>
        <taxon>Parasitella</taxon>
    </lineage>
</organism>
<gene>
    <name evidence="1" type="primary">PARPA_04917.1 scaffold 15694</name>
</gene>
<dbReference type="OrthoDB" id="2282896at2759"/>
<accession>A0A0B7MYL8</accession>
<evidence type="ECO:0000313" key="2">
    <source>
        <dbReference type="Proteomes" id="UP000054107"/>
    </source>
</evidence>
<reference evidence="1 2" key="1">
    <citation type="submission" date="2014-09" db="EMBL/GenBank/DDBJ databases">
        <authorList>
            <person name="Ellenberger Sabrina"/>
        </authorList>
    </citation>
    <scope>NUCLEOTIDE SEQUENCE [LARGE SCALE GENOMIC DNA]</scope>
    <source>
        <strain evidence="1 2">CBS 412.66</strain>
    </source>
</reference>
<name>A0A0B7MYL8_9FUNG</name>
<protein>
    <recommendedName>
        <fullName evidence="3">F-box domain-containing protein</fullName>
    </recommendedName>
</protein>
<dbReference type="SUPFAM" id="SSF52047">
    <property type="entry name" value="RNI-like"/>
    <property type="match status" value="1"/>
</dbReference>
<evidence type="ECO:0008006" key="3">
    <source>
        <dbReference type="Google" id="ProtNLM"/>
    </source>
</evidence>
<dbReference type="Proteomes" id="UP000054107">
    <property type="component" value="Unassembled WGS sequence"/>
</dbReference>
<sequence>MRESSHPGQLPDRILLCIFEQLSGDVSGWKQNANALYQCQLVNKHWSKFAEKELLNIFTNANLPPKEIANFASAVKATPRLANVVTNVIFYPETPKRNARFPLNADQNLAVILECCPNIEYFVSRTFIEFETLFTWKCLLETKTEHRKLKSFSFSDKWTSAEKADYRSLSLQHQDSLNKLVLFPYHSSRGVTEDTDFCDLKTKLSGFKSLEQLQIRGSLVTSSMVMELDQMLNDCPKTTYLLRLFECAFSSNHTYPTSVVPNYHIKKLEIVHPKLSVCSIIYFERKLKGLEDLALSVWLSECYESKDQCDEWWSHITNLFKPLAHYSFNIEDFSRDTYLKVIECAINMTMTIAKYKSADAPEFIVDFGESSRYIIEIKQNGSRLGLFKSKFTEQFLHNINLTEIAKIFEPYPPKAIKLLNSDHLFSPVDLMPEHTMSSYLIRENSEHLEAKRFKYIRNPRLDYTKGKELREMIDQGLIVLSRPN</sequence>
<keyword evidence="2" id="KW-1185">Reference proteome</keyword>
<proteinExistence type="predicted"/>
<dbReference type="EMBL" id="LN725636">
    <property type="protein sequence ID" value="CEP11116.1"/>
    <property type="molecule type" value="Genomic_DNA"/>
</dbReference>
<dbReference type="AlphaFoldDB" id="A0A0B7MYL8"/>